<dbReference type="PANTHER" id="PTHR37625:SF4">
    <property type="entry name" value="OUTER MEMBRANE LIPOPROTEIN"/>
    <property type="match status" value="1"/>
</dbReference>
<keyword evidence="4" id="KW-1185">Reference proteome</keyword>
<dbReference type="Gene3D" id="2.60.40.4150">
    <property type="entry name" value="Type VI secretion system, lipoprotein SciN"/>
    <property type="match status" value="1"/>
</dbReference>
<dbReference type="EMBL" id="JBEPLS010000006">
    <property type="protein sequence ID" value="MET3604084.1"/>
    <property type="molecule type" value="Genomic_DNA"/>
</dbReference>
<dbReference type="RefSeq" id="WP_149502802.1">
    <property type="nucleotide sequence ID" value="NZ_CP035708.1"/>
</dbReference>
<dbReference type="PANTHER" id="PTHR37625">
    <property type="entry name" value="OUTER MEMBRANE LIPOPROTEIN-RELATED"/>
    <property type="match status" value="1"/>
</dbReference>
<reference evidence="1 4" key="2">
    <citation type="submission" date="2024-06" db="EMBL/GenBank/DDBJ databases">
        <title>Genomic Encyclopedia of Type Strains, Phase IV (KMG-IV): sequencing the most valuable type-strain genomes for metagenomic binning, comparative biology and taxonomic classification.</title>
        <authorList>
            <person name="Goeker M."/>
        </authorList>
    </citation>
    <scope>NUCLEOTIDE SEQUENCE [LARGE SCALE GENOMIC DNA]</scope>
    <source>
        <strain evidence="1 4">D-501</strain>
    </source>
</reference>
<dbReference type="KEGG" id="snn:EWH46_04190"/>
<dbReference type="AlphaFoldDB" id="A0A5C1PXC2"/>
<proteinExistence type="predicted"/>
<evidence type="ECO:0000313" key="1">
    <source>
        <dbReference type="EMBL" id="MET3604084.1"/>
    </source>
</evidence>
<dbReference type="Proteomes" id="UP001549111">
    <property type="component" value="Unassembled WGS sequence"/>
</dbReference>
<evidence type="ECO:0000313" key="3">
    <source>
        <dbReference type="Proteomes" id="UP000323522"/>
    </source>
</evidence>
<accession>A0A5C1PXC2</accession>
<dbReference type="Pfam" id="PF12790">
    <property type="entry name" value="T6SS-SciN"/>
    <property type="match status" value="1"/>
</dbReference>
<protein>
    <submittedName>
        <fullName evidence="2">Type VI secretion system lipoprotein TssJ</fullName>
    </submittedName>
    <submittedName>
        <fullName evidence="1">Type VI secretion system protein VasD</fullName>
    </submittedName>
</protein>
<dbReference type="NCBIfam" id="TIGR03352">
    <property type="entry name" value="VI_chp_3"/>
    <property type="match status" value="1"/>
</dbReference>
<evidence type="ECO:0000313" key="4">
    <source>
        <dbReference type="Proteomes" id="UP001549111"/>
    </source>
</evidence>
<keyword evidence="2" id="KW-0449">Lipoprotein</keyword>
<evidence type="ECO:0000313" key="2">
    <source>
        <dbReference type="EMBL" id="QEN00057.1"/>
    </source>
</evidence>
<dbReference type="InterPro" id="IPR038706">
    <property type="entry name" value="Type_VI_SciN-like_sf"/>
</dbReference>
<dbReference type="EMBL" id="CP035708">
    <property type="protein sequence ID" value="QEN00057.1"/>
    <property type="molecule type" value="Genomic_DNA"/>
</dbReference>
<sequence>MSNACAERAGGAGEPRRRTGLIILGSLLLGPLAGCAMRRPPPIAAPARQQPAEAPQPLIARLLSPDPTRLDLQISTDAELNPDARGRSSPLLLRLYELAGPAQFEAADFMALFEREREVLGADLLGREEWILPPASLRSLQRQAAAGARHLGVLAAYRDLERARWRLLVPLQPSQPNRLRIRASARALGLADMTAADGMPR</sequence>
<dbReference type="OrthoDB" id="5471061at2"/>
<dbReference type="InterPro" id="IPR017734">
    <property type="entry name" value="T6SS_SciN"/>
</dbReference>
<organism evidence="2 3">
    <name type="scientific">Sphaerotilus sulfidivorans</name>
    <dbReference type="NCBI Taxonomy" id="639200"/>
    <lineage>
        <taxon>Bacteria</taxon>
        <taxon>Pseudomonadati</taxon>
        <taxon>Pseudomonadota</taxon>
        <taxon>Betaproteobacteria</taxon>
        <taxon>Burkholderiales</taxon>
        <taxon>Sphaerotilaceae</taxon>
        <taxon>Sphaerotilus</taxon>
    </lineage>
</organism>
<name>A0A5C1PXC2_9BURK</name>
<gene>
    <name evidence="2" type="primary">tssJ</name>
    <name evidence="1" type="ORF">ABIC99_001898</name>
    <name evidence="2" type="ORF">EWH46_04190</name>
</gene>
<dbReference type="Proteomes" id="UP000323522">
    <property type="component" value="Chromosome"/>
</dbReference>
<reference evidence="2 3" key="1">
    <citation type="submission" date="2019-02" db="EMBL/GenBank/DDBJ databases">
        <title>Complete Genome Sequence and Methylome Analysis of Sphaerotilus natans subsp. sulfidivorans D-507.</title>
        <authorList>
            <person name="Fomenkov A."/>
            <person name="Gridneva E."/>
            <person name="Smolyakov D."/>
            <person name="Dubinina G."/>
            <person name="Vincze T."/>
            <person name="Grabovich M."/>
            <person name="Roberts R.J."/>
        </authorList>
    </citation>
    <scope>NUCLEOTIDE SEQUENCE [LARGE SCALE GENOMIC DNA]</scope>
    <source>
        <strain evidence="2 3">D-507</strain>
    </source>
</reference>